<dbReference type="GO" id="GO:0008982">
    <property type="term" value="F:protein-N(PI)-phosphohistidine-sugar phosphotransferase activity"/>
    <property type="evidence" value="ECO:0007669"/>
    <property type="project" value="InterPro"/>
</dbReference>
<sequence length="520" mass="56246">MKDMIQRFGAAMFVPVLLFPAAGMLLGLSVMLLNQDLFPWAVEGSTWVKVSTILLQASLAVFKNMSLVFAVGLPIALAKSASGRAVLATLVSYITFNYVVGGILQFWGPELGVNYVAGERGLTDIGGILTLDTNLIGAIVIAGISVWVHNRYFDKKLPNWAAVFGGTPLVVIISFPIMVLLAIVTCLVWPSIQHGINNLQTFLVSAGSFGVWVFTFLERIMIPTGLHHFVYGPVFYGPVAVDGGTVAYWIQHIPEFAANPAPLTEQFPQGGLMLTGMGKVFGCTGIALALYSTAKPNNKKMVLGLVLGASLTAILTGITEPIEFTFLFIAPLLFALHAALSATMATVAYWFGVSGNFQTGLIDFVFQNWLPLGSNHAGTYVIQVFIGLSFTAIYFVVFRTLILKYDIPTPGRGDAQAKLYTKSDFKKGAAVGEEANTSEDSQALAFIEGLGGKENIALLTNCATRLRVKVHYPENVAETEFFQHHGAVNVVRNGDSFQIIVGLTVPQVREEMSQHIRLPT</sequence>
<dbReference type="PROSITE" id="PS51098">
    <property type="entry name" value="PTS_EIIB_TYPE_1"/>
    <property type="match status" value="1"/>
</dbReference>
<dbReference type="PROSITE" id="PS51103">
    <property type="entry name" value="PTS_EIIC_TYPE_1"/>
    <property type="match status" value="1"/>
</dbReference>
<feature type="transmembrane region" description="Helical" evidence="12">
    <location>
        <begin position="53"/>
        <end position="78"/>
    </location>
</feature>
<accession>A0A1T4K6B2</accession>
<dbReference type="InterPro" id="IPR013013">
    <property type="entry name" value="PTS_EIIC_1"/>
</dbReference>
<evidence type="ECO:0000256" key="12">
    <source>
        <dbReference type="SAM" id="Phobius"/>
    </source>
</evidence>
<dbReference type="EMBL" id="FUXB01000001">
    <property type="protein sequence ID" value="SJZ37952.1"/>
    <property type="molecule type" value="Genomic_DNA"/>
</dbReference>
<evidence type="ECO:0000256" key="11">
    <source>
        <dbReference type="PROSITE-ProRule" id="PRU00421"/>
    </source>
</evidence>
<dbReference type="PANTHER" id="PTHR30009">
    <property type="entry name" value="CYTOCHROME C-TYPE SYNTHESIS PROTEIN AND PTS TRANSMEMBRANE COMPONENT"/>
    <property type="match status" value="1"/>
</dbReference>
<protein>
    <submittedName>
        <fullName evidence="15">PTS system, arbutin-like IIC component</fullName>
    </submittedName>
</protein>
<proteinExistence type="predicted"/>
<dbReference type="NCBIfam" id="TIGR02005">
    <property type="entry name" value="PTS-IIBC-alpha"/>
    <property type="match status" value="1"/>
</dbReference>
<evidence type="ECO:0000256" key="8">
    <source>
        <dbReference type="ARBA" id="ARBA00022777"/>
    </source>
</evidence>
<dbReference type="InterPro" id="IPR050429">
    <property type="entry name" value="PTS_Glucose_EIICBA"/>
</dbReference>
<dbReference type="RefSeq" id="WP_078924448.1">
    <property type="nucleotide sequence ID" value="NZ_FUXB01000001.1"/>
</dbReference>
<keyword evidence="4" id="KW-0762">Sugar transport</keyword>
<dbReference type="CDD" id="cd00212">
    <property type="entry name" value="PTS_IIB_glc"/>
    <property type="match status" value="1"/>
</dbReference>
<keyword evidence="10 12" id="KW-0472">Membrane</keyword>
<reference evidence="16" key="1">
    <citation type="submission" date="2017-02" db="EMBL/GenBank/DDBJ databases">
        <authorList>
            <person name="Varghese N."/>
            <person name="Submissions S."/>
        </authorList>
    </citation>
    <scope>NUCLEOTIDE SEQUENCE [LARGE SCALE GENOMIC DNA]</scope>
    <source>
        <strain evidence="16">DSM 19608</strain>
    </source>
</reference>
<dbReference type="InterPro" id="IPR010975">
    <property type="entry name" value="PTS_IIBC_a_glc"/>
</dbReference>
<dbReference type="SUPFAM" id="SSF55604">
    <property type="entry name" value="Glucose permease domain IIB"/>
    <property type="match status" value="1"/>
</dbReference>
<feature type="transmembrane region" description="Helical" evidence="12">
    <location>
        <begin position="160"/>
        <end position="192"/>
    </location>
</feature>
<feature type="transmembrane region" description="Helical" evidence="12">
    <location>
        <begin position="347"/>
        <end position="366"/>
    </location>
</feature>
<dbReference type="PANTHER" id="PTHR30009:SF12">
    <property type="entry name" value="PHOSPHOTRANSFERASE IIC COMPONENT GLVC"/>
    <property type="match status" value="1"/>
</dbReference>
<dbReference type="AlphaFoldDB" id="A0A1T4K6B2"/>
<gene>
    <name evidence="15" type="ORF">SAMN02745782_00030</name>
</gene>
<feature type="transmembrane region" description="Helical" evidence="12">
    <location>
        <begin position="12"/>
        <end position="33"/>
    </location>
</feature>
<dbReference type="InterPro" id="IPR018113">
    <property type="entry name" value="PTrfase_EIIB_Cys"/>
</dbReference>
<evidence type="ECO:0000256" key="9">
    <source>
        <dbReference type="ARBA" id="ARBA00022989"/>
    </source>
</evidence>
<keyword evidence="7 12" id="KW-0812">Transmembrane</keyword>
<keyword evidence="2" id="KW-0813">Transport</keyword>
<evidence type="ECO:0000256" key="1">
    <source>
        <dbReference type="ARBA" id="ARBA00004651"/>
    </source>
</evidence>
<dbReference type="InterPro" id="IPR003352">
    <property type="entry name" value="PTS_EIIC"/>
</dbReference>
<feature type="transmembrane region" description="Helical" evidence="12">
    <location>
        <begin position="229"/>
        <end position="250"/>
    </location>
</feature>
<evidence type="ECO:0000256" key="3">
    <source>
        <dbReference type="ARBA" id="ARBA00022475"/>
    </source>
</evidence>
<evidence type="ECO:0000313" key="15">
    <source>
        <dbReference type="EMBL" id="SJZ37952.1"/>
    </source>
</evidence>
<dbReference type="Proteomes" id="UP000190834">
    <property type="component" value="Unassembled WGS sequence"/>
</dbReference>
<evidence type="ECO:0000256" key="4">
    <source>
        <dbReference type="ARBA" id="ARBA00022597"/>
    </source>
</evidence>
<keyword evidence="6" id="KW-0598">Phosphotransferase system</keyword>
<dbReference type="OrthoDB" id="7571469at2"/>
<feature type="domain" description="PTS EIIC type-1" evidence="14">
    <location>
        <begin position="1"/>
        <end position="414"/>
    </location>
</feature>
<keyword evidence="16" id="KW-1185">Reference proteome</keyword>
<feature type="transmembrane region" description="Helical" evidence="12">
    <location>
        <begin position="302"/>
        <end position="318"/>
    </location>
</feature>
<dbReference type="GO" id="GO:0009401">
    <property type="term" value="P:phosphoenolpyruvate-dependent sugar phosphotransferase system"/>
    <property type="evidence" value="ECO:0007669"/>
    <property type="project" value="UniProtKB-KW"/>
</dbReference>
<keyword evidence="9 12" id="KW-1133">Transmembrane helix</keyword>
<feature type="transmembrane region" description="Helical" evidence="12">
    <location>
        <begin position="85"/>
        <end position="107"/>
    </location>
</feature>
<keyword evidence="8" id="KW-0418">Kinase</keyword>
<evidence type="ECO:0000259" key="13">
    <source>
        <dbReference type="PROSITE" id="PS51098"/>
    </source>
</evidence>
<keyword evidence="3" id="KW-1003">Cell membrane</keyword>
<feature type="active site" description="Phosphocysteine intermediate; for EIIB activity" evidence="11">
    <location>
        <position position="462"/>
    </location>
</feature>
<feature type="transmembrane region" description="Helical" evidence="12">
    <location>
        <begin position="324"/>
        <end position="340"/>
    </location>
</feature>
<dbReference type="GO" id="GO:0090563">
    <property type="term" value="F:protein-phosphocysteine-sugar phosphotransferase activity"/>
    <property type="evidence" value="ECO:0007669"/>
    <property type="project" value="TreeGrafter"/>
</dbReference>
<dbReference type="GO" id="GO:0016301">
    <property type="term" value="F:kinase activity"/>
    <property type="evidence" value="ECO:0007669"/>
    <property type="project" value="UniProtKB-KW"/>
</dbReference>
<dbReference type="Pfam" id="PF00367">
    <property type="entry name" value="PTS_EIIB"/>
    <property type="match status" value="1"/>
</dbReference>
<evidence type="ECO:0000256" key="2">
    <source>
        <dbReference type="ARBA" id="ARBA00022448"/>
    </source>
</evidence>
<evidence type="ECO:0000259" key="14">
    <source>
        <dbReference type="PROSITE" id="PS51103"/>
    </source>
</evidence>
<feature type="transmembrane region" description="Helical" evidence="12">
    <location>
        <begin position="127"/>
        <end position="148"/>
    </location>
</feature>
<organism evidence="15 16">
    <name type="scientific">Vibrio cincinnatiensis DSM 19608</name>
    <dbReference type="NCBI Taxonomy" id="1123491"/>
    <lineage>
        <taxon>Bacteria</taxon>
        <taxon>Pseudomonadati</taxon>
        <taxon>Pseudomonadota</taxon>
        <taxon>Gammaproteobacteria</taxon>
        <taxon>Vibrionales</taxon>
        <taxon>Vibrionaceae</taxon>
        <taxon>Vibrio</taxon>
    </lineage>
</organism>
<dbReference type="Gene3D" id="3.30.1360.60">
    <property type="entry name" value="Glucose permease domain IIB"/>
    <property type="match status" value="1"/>
</dbReference>
<feature type="transmembrane region" description="Helical" evidence="12">
    <location>
        <begin position="378"/>
        <end position="397"/>
    </location>
</feature>
<feature type="domain" description="PTS EIIB type-1" evidence="13">
    <location>
        <begin position="440"/>
        <end position="520"/>
    </location>
</feature>
<name>A0A1T4K6B2_VIBCI</name>
<feature type="transmembrane region" description="Helical" evidence="12">
    <location>
        <begin position="198"/>
        <end position="217"/>
    </location>
</feature>
<dbReference type="Pfam" id="PF02378">
    <property type="entry name" value="PTS_EIIC"/>
    <property type="match status" value="1"/>
</dbReference>
<evidence type="ECO:0000256" key="5">
    <source>
        <dbReference type="ARBA" id="ARBA00022679"/>
    </source>
</evidence>
<dbReference type="InterPro" id="IPR001996">
    <property type="entry name" value="PTS_IIB_1"/>
</dbReference>
<feature type="transmembrane region" description="Helical" evidence="12">
    <location>
        <begin position="270"/>
        <end position="290"/>
    </location>
</feature>
<dbReference type="InterPro" id="IPR036878">
    <property type="entry name" value="Glu_permease_IIB"/>
</dbReference>
<evidence type="ECO:0000256" key="6">
    <source>
        <dbReference type="ARBA" id="ARBA00022683"/>
    </source>
</evidence>
<evidence type="ECO:0000256" key="10">
    <source>
        <dbReference type="ARBA" id="ARBA00023136"/>
    </source>
</evidence>
<dbReference type="STRING" id="1123491.SAMN02745782_00030"/>
<comment type="subcellular location">
    <subcellularLocation>
        <location evidence="1">Cell membrane</location>
        <topology evidence="1">Multi-pass membrane protein</topology>
    </subcellularLocation>
</comment>
<evidence type="ECO:0000313" key="16">
    <source>
        <dbReference type="Proteomes" id="UP000190834"/>
    </source>
</evidence>
<evidence type="ECO:0000256" key="7">
    <source>
        <dbReference type="ARBA" id="ARBA00022692"/>
    </source>
</evidence>
<dbReference type="GeneID" id="70583877"/>
<dbReference type="GO" id="GO:0005886">
    <property type="term" value="C:plasma membrane"/>
    <property type="evidence" value="ECO:0007669"/>
    <property type="project" value="UniProtKB-SubCell"/>
</dbReference>
<keyword evidence="5" id="KW-0808">Transferase</keyword>